<evidence type="ECO:0000313" key="4">
    <source>
        <dbReference type="EMBL" id="EGU73645.1"/>
    </source>
</evidence>
<dbReference type="Pfam" id="PF00023">
    <property type="entry name" value="Ank"/>
    <property type="match status" value="1"/>
</dbReference>
<name>F9GB12_FUSOF</name>
<feature type="non-terminal residue" evidence="4">
    <location>
        <position position="295"/>
    </location>
</feature>
<feature type="repeat" description="ANK" evidence="3">
    <location>
        <begin position="75"/>
        <end position="103"/>
    </location>
</feature>
<feature type="non-terminal residue" evidence="4">
    <location>
        <position position="1"/>
    </location>
</feature>
<dbReference type="Pfam" id="PF12796">
    <property type="entry name" value="Ank_2"/>
    <property type="match status" value="2"/>
</dbReference>
<dbReference type="PANTHER" id="PTHR24189:SF50">
    <property type="entry name" value="ANKYRIN REPEAT AND SOCS BOX PROTEIN 2"/>
    <property type="match status" value="1"/>
</dbReference>
<dbReference type="InterPro" id="IPR002110">
    <property type="entry name" value="Ankyrin_rpt"/>
</dbReference>
<protein>
    <submittedName>
        <fullName evidence="4">Uncharacterized protein</fullName>
    </submittedName>
</protein>
<accession>F9GB12</accession>
<feature type="repeat" description="ANK" evidence="3">
    <location>
        <begin position="182"/>
        <end position="214"/>
    </location>
</feature>
<evidence type="ECO:0000256" key="2">
    <source>
        <dbReference type="ARBA" id="ARBA00023043"/>
    </source>
</evidence>
<dbReference type="PROSITE" id="PS50297">
    <property type="entry name" value="ANK_REP_REGION"/>
    <property type="match status" value="4"/>
</dbReference>
<proteinExistence type="predicted"/>
<feature type="repeat" description="ANK" evidence="3">
    <location>
        <begin position="215"/>
        <end position="247"/>
    </location>
</feature>
<keyword evidence="1" id="KW-0677">Repeat</keyword>
<dbReference type="InterPro" id="IPR036770">
    <property type="entry name" value="Ankyrin_rpt-contain_sf"/>
</dbReference>
<dbReference type="SUPFAM" id="SSF48403">
    <property type="entry name" value="Ankyrin repeat"/>
    <property type="match status" value="1"/>
</dbReference>
<reference evidence="4" key="1">
    <citation type="journal article" date="2012" name="Mol. Plant Microbe Interact.">
        <title>A highly conserved effector in Fusarium oxysporum is required for full virulence on Arabidopsis.</title>
        <authorList>
            <person name="Thatcher L.F."/>
            <person name="Gardiner D.M."/>
            <person name="Kazan K."/>
            <person name="Manners J."/>
        </authorList>
    </citation>
    <scope>NUCLEOTIDE SEQUENCE [LARGE SCALE GENOMIC DNA]</scope>
    <source>
        <strain evidence="4">Fo5176</strain>
    </source>
</reference>
<keyword evidence="2 3" id="KW-0040">ANK repeat</keyword>
<comment type="caution">
    <text evidence="4">The sequence shown here is derived from an EMBL/GenBank/DDBJ whole genome shotgun (WGS) entry which is preliminary data.</text>
</comment>
<organism evidence="4">
    <name type="scientific">Fusarium oxysporum (strain Fo5176)</name>
    <name type="common">Fusarium vascular wilt</name>
    <dbReference type="NCBI Taxonomy" id="660025"/>
    <lineage>
        <taxon>Eukaryota</taxon>
        <taxon>Fungi</taxon>
        <taxon>Dikarya</taxon>
        <taxon>Ascomycota</taxon>
        <taxon>Pezizomycotina</taxon>
        <taxon>Sordariomycetes</taxon>
        <taxon>Hypocreomycetidae</taxon>
        <taxon>Hypocreales</taxon>
        <taxon>Nectriaceae</taxon>
        <taxon>Fusarium</taxon>
        <taxon>Fusarium oxysporum species complex</taxon>
    </lineage>
</organism>
<gene>
    <name evidence="4" type="ORF">FOXB_15845</name>
</gene>
<dbReference type="Gene3D" id="1.25.40.20">
    <property type="entry name" value="Ankyrin repeat-containing domain"/>
    <property type="match status" value="3"/>
</dbReference>
<dbReference type="SMART" id="SM00248">
    <property type="entry name" value="ANK"/>
    <property type="match status" value="7"/>
</dbReference>
<feature type="repeat" description="ANK" evidence="3">
    <location>
        <begin position="151"/>
        <end position="183"/>
    </location>
</feature>
<dbReference type="InterPro" id="IPR050745">
    <property type="entry name" value="Multifunctional_regulatory"/>
</dbReference>
<dbReference type="STRING" id="660025.F9GB12"/>
<feature type="repeat" description="ANK" evidence="3">
    <location>
        <begin position="25"/>
        <end position="57"/>
    </location>
</feature>
<evidence type="ECO:0000256" key="3">
    <source>
        <dbReference type="PROSITE-ProRule" id="PRU00023"/>
    </source>
</evidence>
<dbReference type="PROSITE" id="PS50088">
    <property type="entry name" value="ANK_REPEAT"/>
    <property type="match status" value="5"/>
</dbReference>
<sequence>STCEHVGIIRALLENGVDVDARHRSFPSALEIAAKNGNSDIIELLLEANADVNATKLLLRHGADVHVQTPQFPPALQGAASKGQNEIVELLLDNGADIDAHDQQYPTALQSAVADWWLLPLPVNIASANDNRSILKLFLNRNMNAQVQGETLARALLVAAFHGRRRMVEFLIQNGADLNQQVQSSALQAAAGGGHKAIIKLLIKSGADVGASDHRSPTPLQAAVTGGHKDAIQLLLDNGAAVDDHNQHCPTAIQRAIINGDRRTVELLLCRGADANLQVGQLAPPLYIAIAMGHR</sequence>
<dbReference type="EMBL" id="AFQF01004377">
    <property type="protein sequence ID" value="EGU73645.1"/>
    <property type="molecule type" value="Genomic_DNA"/>
</dbReference>
<dbReference type="PANTHER" id="PTHR24189">
    <property type="entry name" value="MYOTROPHIN"/>
    <property type="match status" value="1"/>
</dbReference>
<dbReference type="Pfam" id="PF13606">
    <property type="entry name" value="Ank_3"/>
    <property type="match status" value="1"/>
</dbReference>
<dbReference type="AlphaFoldDB" id="F9GB12"/>
<dbReference type="OrthoDB" id="4772757at2759"/>
<evidence type="ECO:0000256" key="1">
    <source>
        <dbReference type="ARBA" id="ARBA00022737"/>
    </source>
</evidence>